<evidence type="ECO:0000313" key="4">
    <source>
        <dbReference type="EMBL" id="RKI90302.1"/>
    </source>
</evidence>
<dbReference type="EMBL" id="RAYQ01000015">
    <property type="protein sequence ID" value="RKI90302.1"/>
    <property type="molecule type" value="Genomic_DNA"/>
</dbReference>
<organism evidence="4 5">
    <name type="scientific">Parablautia intestinalis</name>
    <dbReference type="NCBI Taxonomy" id="2320100"/>
    <lineage>
        <taxon>Bacteria</taxon>
        <taxon>Bacillati</taxon>
        <taxon>Bacillota</taxon>
        <taxon>Clostridia</taxon>
        <taxon>Lachnospirales</taxon>
        <taxon>Lachnospiraceae</taxon>
        <taxon>Parablautia</taxon>
    </lineage>
</organism>
<evidence type="ECO:0000256" key="1">
    <source>
        <dbReference type="ARBA" id="ARBA00022676"/>
    </source>
</evidence>
<keyword evidence="5" id="KW-1185">Reference proteome</keyword>
<dbReference type="Pfam" id="PF00535">
    <property type="entry name" value="Glycos_transf_2"/>
    <property type="match status" value="1"/>
</dbReference>
<dbReference type="RefSeq" id="WP_120470962.1">
    <property type="nucleotide sequence ID" value="NZ_RAYQ01000015.1"/>
</dbReference>
<dbReference type="InterPro" id="IPR001173">
    <property type="entry name" value="Glyco_trans_2-like"/>
</dbReference>
<accession>A0A3A9AFK3</accession>
<dbReference type="GO" id="GO:0016757">
    <property type="term" value="F:glycosyltransferase activity"/>
    <property type="evidence" value="ECO:0007669"/>
    <property type="project" value="UniProtKB-KW"/>
</dbReference>
<feature type="domain" description="Glycosyltransferase 2-like" evidence="3">
    <location>
        <begin position="11"/>
        <end position="175"/>
    </location>
</feature>
<comment type="caution">
    <text evidence="4">The sequence shown here is derived from an EMBL/GenBank/DDBJ whole genome shotgun (WGS) entry which is preliminary data.</text>
</comment>
<proteinExistence type="predicted"/>
<keyword evidence="1" id="KW-0328">Glycosyltransferase</keyword>
<dbReference type="Proteomes" id="UP000280696">
    <property type="component" value="Unassembled WGS sequence"/>
</dbReference>
<name>A0A3A9AFK3_9FIRM</name>
<dbReference type="Gene3D" id="3.90.550.10">
    <property type="entry name" value="Spore Coat Polysaccharide Biosynthesis Protein SpsA, Chain A"/>
    <property type="match status" value="1"/>
</dbReference>
<gene>
    <name evidence="4" type="ORF">D7V94_14390</name>
</gene>
<dbReference type="AlphaFoldDB" id="A0A3A9AFK3"/>
<evidence type="ECO:0000256" key="2">
    <source>
        <dbReference type="ARBA" id="ARBA00022679"/>
    </source>
</evidence>
<protein>
    <submittedName>
        <fullName evidence="4">Glycosyltransferase</fullName>
    </submittedName>
</protein>
<dbReference type="OrthoDB" id="1640114at2"/>
<dbReference type="SUPFAM" id="SSF53448">
    <property type="entry name" value="Nucleotide-diphospho-sugar transferases"/>
    <property type="match status" value="1"/>
</dbReference>
<keyword evidence="2 4" id="KW-0808">Transferase</keyword>
<evidence type="ECO:0000313" key="5">
    <source>
        <dbReference type="Proteomes" id="UP000280696"/>
    </source>
</evidence>
<dbReference type="InterPro" id="IPR029044">
    <property type="entry name" value="Nucleotide-diphossugar_trans"/>
</dbReference>
<reference evidence="4 5" key="1">
    <citation type="submission" date="2018-09" db="EMBL/GenBank/DDBJ databases">
        <title>Murine metabolic-syndrome-specific gut microbial biobank.</title>
        <authorList>
            <person name="Liu C."/>
        </authorList>
    </citation>
    <scope>NUCLEOTIDE SEQUENCE [LARGE SCALE GENOMIC DNA]</scope>
    <source>
        <strain evidence="4 5">0.1xD8-82</strain>
    </source>
</reference>
<dbReference type="PANTHER" id="PTHR22916">
    <property type="entry name" value="GLYCOSYLTRANSFERASE"/>
    <property type="match status" value="1"/>
</dbReference>
<dbReference type="CDD" id="cd00761">
    <property type="entry name" value="Glyco_tranf_GTA_type"/>
    <property type="match status" value="1"/>
</dbReference>
<evidence type="ECO:0000259" key="3">
    <source>
        <dbReference type="Pfam" id="PF00535"/>
    </source>
</evidence>
<dbReference type="PANTHER" id="PTHR22916:SF51">
    <property type="entry name" value="GLYCOSYLTRANSFERASE EPSH-RELATED"/>
    <property type="match status" value="1"/>
</dbReference>
<sequence length="331" mass="38391">MEGSRWPALISVIVPVYNIVDLLPRCVNSIRRQTYPNLEIILIDDGSTDNSGALAEKMALEDRRIKVFHQENGGTSTARNLGIEKARGDYIGFVDSDDYIEPRMYERLLEVALSEGFLMVQTSRDEVDEQGNRMPDVCQPPVEAVLWEGEQFMRELLLHKGDCSMCTKLVHASLLKEERFPEGELNEDFNLLVRLLPKVTAVAILPEQDYHVFYRYGSNTRTRDSEEFPKVFTDIVKNADRVYEIVQRKYPSLLQEALRFGLFQRLDYMLHIPISQMKNDNEFYVQVKQYLKNHRGDALKSPYLTSKNKKYLLLLGTAPKLVRKVHRMLKR</sequence>